<dbReference type="Gene3D" id="1.10.238.150">
    <property type="entry name" value="Formin, FH3 diaphanous domain"/>
    <property type="match status" value="1"/>
</dbReference>
<dbReference type="SMART" id="SM00498">
    <property type="entry name" value="FH2"/>
    <property type="match status" value="1"/>
</dbReference>
<evidence type="ECO:0000259" key="4">
    <source>
        <dbReference type="PROSITE" id="PS51444"/>
    </source>
</evidence>
<proteinExistence type="predicted"/>
<gene>
    <name evidence="5" type="ORF">CUNI_LOCUS1257</name>
</gene>
<dbReference type="InterPro" id="IPR016024">
    <property type="entry name" value="ARM-type_fold"/>
</dbReference>
<feature type="compositionally biased region" description="Pro residues" evidence="2">
    <location>
        <begin position="480"/>
        <end position="494"/>
    </location>
</feature>
<dbReference type="Pfam" id="PF06371">
    <property type="entry name" value="Drf_GBD"/>
    <property type="match status" value="1"/>
</dbReference>
<dbReference type="InterPro" id="IPR042201">
    <property type="entry name" value="FH2_Formin_sf"/>
</dbReference>
<comment type="caution">
    <text evidence="5">The sequence shown here is derived from an EMBL/GenBank/DDBJ whole genome shotgun (WGS) entry which is preliminary data.</text>
</comment>
<dbReference type="PANTHER" id="PTHR45725">
    <property type="entry name" value="FORMIN HOMOLOGY 2 FAMILY MEMBER"/>
    <property type="match status" value="1"/>
</dbReference>
<dbReference type="PROSITE" id="PS51444">
    <property type="entry name" value="FH2"/>
    <property type="match status" value="1"/>
</dbReference>
<dbReference type="EMBL" id="CAJHNH020000151">
    <property type="protein sequence ID" value="CAG5115699.1"/>
    <property type="molecule type" value="Genomic_DNA"/>
</dbReference>
<keyword evidence="1" id="KW-0175">Coiled coil</keyword>
<dbReference type="InterPro" id="IPR010473">
    <property type="entry name" value="GTPase-bd"/>
</dbReference>
<evidence type="ECO:0000256" key="1">
    <source>
        <dbReference type="SAM" id="Coils"/>
    </source>
</evidence>
<dbReference type="SMART" id="SM01139">
    <property type="entry name" value="Drf_FH3"/>
    <property type="match status" value="1"/>
</dbReference>
<dbReference type="InterPro" id="IPR015425">
    <property type="entry name" value="FH2_Formin"/>
</dbReference>
<evidence type="ECO:0000313" key="6">
    <source>
        <dbReference type="Proteomes" id="UP000678393"/>
    </source>
</evidence>
<dbReference type="GO" id="GO:0030838">
    <property type="term" value="P:positive regulation of actin filament polymerization"/>
    <property type="evidence" value="ECO:0007669"/>
    <property type="project" value="TreeGrafter"/>
</dbReference>
<evidence type="ECO:0000259" key="3">
    <source>
        <dbReference type="PROSITE" id="PS51232"/>
    </source>
</evidence>
<dbReference type="OrthoDB" id="1104827at2759"/>
<dbReference type="GO" id="GO:0031267">
    <property type="term" value="F:small GTPase binding"/>
    <property type="evidence" value="ECO:0007669"/>
    <property type="project" value="InterPro"/>
</dbReference>
<dbReference type="InterPro" id="IPR014768">
    <property type="entry name" value="GBD/FH3_dom"/>
</dbReference>
<dbReference type="Pfam" id="PF02181">
    <property type="entry name" value="FH2"/>
    <property type="match status" value="1"/>
</dbReference>
<dbReference type="PANTHER" id="PTHR45725:SF1">
    <property type="entry name" value="DISHEVELLED ASSOCIATED ACTIVATOR OF MORPHOGENESIS, ISOFORM D"/>
    <property type="match status" value="1"/>
</dbReference>
<dbReference type="InterPro" id="IPR051425">
    <property type="entry name" value="Formin_Homology"/>
</dbReference>
<dbReference type="InterPro" id="IPR010472">
    <property type="entry name" value="FH3_dom"/>
</dbReference>
<dbReference type="InterPro" id="IPR011989">
    <property type="entry name" value="ARM-like"/>
</dbReference>
<name>A0A8S3YEK8_9EUPU</name>
<feature type="region of interest" description="Disordered" evidence="2">
    <location>
        <begin position="478"/>
        <end position="504"/>
    </location>
</feature>
<dbReference type="SUPFAM" id="SSF101447">
    <property type="entry name" value="Formin homology 2 domain (FH2 domain)"/>
    <property type="match status" value="1"/>
</dbReference>
<accession>A0A8S3YEK8</accession>
<dbReference type="PROSITE" id="PS51232">
    <property type="entry name" value="GBD_FH3"/>
    <property type="match status" value="1"/>
</dbReference>
<sequence>DVGTTNQNGADYYVEKISAINSNLSKCNDEDVSCAVKLVENLKTALRTQTLSFVVSFIELKGLQCLLDFLSRMDYEMSEGPLHTAIIGCVKALMNNPQGRAHVLAHPDCINTIAQSLAVENVKSKVAVLEILGAICLVPGGHRKVLNAMLHFQKYAAERTRFQLLICDLDRSTGRYKEEVALKTAIMSFINAALNYGAGQDHLEFRLHLRYEFLMLGIIPIIKKMRSHGNATLDRHLDFFEMVRNEDEKEFAKRFDGVHVDSKSAANMFDVLRKKIHLSTAYPNLLSILHHMLLIPYGKNDVMQVWSLLDKIVQQLILQLKKGEDPDGAPLDEINVKQLIRALASETDIKSFQTKIREAEKNCDELAAKLAKKERECEIRLEEKEELMSTMNMMKSKLEKEVASHAETRQQLQELLSRVEEIRSQLDTERGEKQKLQHLVLSGSLPDDAKLGHSVTASTIISSFEIKSKEITAFSSVPLPGMPAPPPPPPPAPNAPSFSQLGKQKSVTGVTSISSALTAKLKGNPKPSVPMKSFNWTKLPENQISGTIWSDLNHSKIYSSLDLEEFQRTFSAYQKPVTEDEGDDHKNMCKSKAQVLTVIDGRRSQNCTILLSKLKLTNEELAKAVMNVDEGEDLPKDMVEQLLKFVPTMEEVQLLSEYAHEIDNMARADRFLFEMSKILHYEERLKALYFKKKFQERKVDCKQKIDCVREASKEVFRSRRLKKHLELVLAMGNFINKGQRGSALGFKISSLNKMIDTKASTNKNMTLLHYLVEIIEKKFPDLGKLEEDIPHVHDAGKV</sequence>
<organism evidence="5 6">
    <name type="scientific">Candidula unifasciata</name>
    <dbReference type="NCBI Taxonomy" id="100452"/>
    <lineage>
        <taxon>Eukaryota</taxon>
        <taxon>Metazoa</taxon>
        <taxon>Spiralia</taxon>
        <taxon>Lophotrochozoa</taxon>
        <taxon>Mollusca</taxon>
        <taxon>Gastropoda</taxon>
        <taxon>Heterobranchia</taxon>
        <taxon>Euthyneura</taxon>
        <taxon>Panpulmonata</taxon>
        <taxon>Eupulmonata</taxon>
        <taxon>Stylommatophora</taxon>
        <taxon>Helicina</taxon>
        <taxon>Helicoidea</taxon>
        <taxon>Geomitridae</taxon>
        <taxon>Candidula</taxon>
    </lineage>
</organism>
<feature type="non-terminal residue" evidence="5">
    <location>
        <position position="1"/>
    </location>
</feature>
<feature type="coiled-coil region" evidence="1">
    <location>
        <begin position="342"/>
        <end position="439"/>
    </location>
</feature>
<feature type="domain" description="FH2" evidence="4">
    <location>
        <begin position="521"/>
        <end position="798"/>
    </location>
</feature>
<dbReference type="GO" id="GO:0030036">
    <property type="term" value="P:actin cytoskeleton organization"/>
    <property type="evidence" value="ECO:0007669"/>
    <property type="project" value="InterPro"/>
</dbReference>
<evidence type="ECO:0000256" key="2">
    <source>
        <dbReference type="SAM" id="MobiDB-lite"/>
    </source>
</evidence>
<keyword evidence="6" id="KW-1185">Reference proteome</keyword>
<reference evidence="5" key="1">
    <citation type="submission" date="2021-04" db="EMBL/GenBank/DDBJ databases">
        <authorList>
            <consortium name="Molecular Ecology Group"/>
        </authorList>
    </citation>
    <scope>NUCLEOTIDE SEQUENCE</scope>
</reference>
<dbReference type="Pfam" id="PF06367">
    <property type="entry name" value="Drf_FH3"/>
    <property type="match status" value="1"/>
</dbReference>
<evidence type="ECO:0000313" key="5">
    <source>
        <dbReference type="EMBL" id="CAG5115699.1"/>
    </source>
</evidence>
<protein>
    <submittedName>
        <fullName evidence="5">Uncharacterized protein</fullName>
    </submittedName>
</protein>
<dbReference type="SUPFAM" id="SSF48371">
    <property type="entry name" value="ARM repeat"/>
    <property type="match status" value="1"/>
</dbReference>
<dbReference type="SMART" id="SM01140">
    <property type="entry name" value="Drf_GBD"/>
    <property type="match status" value="1"/>
</dbReference>
<feature type="domain" description="GBD/FH3" evidence="3">
    <location>
        <begin position="1"/>
        <end position="324"/>
    </location>
</feature>
<feature type="non-terminal residue" evidence="5">
    <location>
        <position position="798"/>
    </location>
</feature>
<dbReference type="Proteomes" id="UP000678393">
    <property type="component" value="Unassembled WGS sequence"/>
</dbReference>
<dbReference type="AlphaFoldDB" id="A0A8S3YEK8"/>
<dbReference type="Gene3D" id="1.25.10.10">
    <property type="entry name" value="Leucine-rich Repeat Variant"/>
    <property type="match status" value="1"/>
</dbReference>
<dbReference type="Gene3D" id="1.20.58.2220">
    <property type="entry name" value="Formin, FH2 domain"/>
    <property type="match status" value="1"/>
</dbReference>
<dbReference type="GO" id="GO:0003779">
    <property type="term" value="F:actin binding"/>
    <property type="evidence" value="ECO:0007669"/>
    <property type="project" value="InterPro"/>
</dbReference>